<dbReference type="Pfam" id="PF07715">
    <property type="entry name" value="Plug"/>
    <property type="match status" value="1"/>
</dbReference>
<dbReference type="InterPro" id="IPR037066">
    <property type="entry name" value="Plug_dom_sf"/>
</dbReference>
<dbReference type="InterPro" id="IPR023997">
    <property type="entry name" value="TonB-dep_OMP_SusC/RagA_CS"/>
</dbReference>
<comment type="similarity">
    <text evidence="8">Belongs to the TonB-dependent receptor family.</text>
</comment>
<keyword evidence="4 8" id="KW-0812">Transmembrane</keyword>
<evidence type="ECO:0000256" key="10">
    <source>
        <dbReference type="SAM" id="SignalP"/>
    </source>
</evidence>
<gene>
    <name evidence="12" type="ORF">F0U60_46245</name>
</gene>
<organism evidence="12 13">
    <name type="scientific">Archangium minus</name>
    <dbReference type="NCBI Taxonomy" id="83450"/>
    <lineage>
        <taxon>Bacteria</taxon>
        <taxon>Pseudomonadati</taxon>
        <taxon>Myxococcota</taxon>
        <taxon>Myxococcia</taxon>
        <taxon>Myxococcales</taxon>
        <taxon>Cystobacterineae</taxon>
        <taxon>Archangiaceae</taxon>
        <taxon>Archangium</taxon>
    </lineage>
</organism>
<sequence length="1010" mass="108088">MKQALISGCALALLSVEAQAQDQGTAAPQPAAAPQPTTPPAAEQPAATVIPAPANTRKISGKVLDALTNDGLPLTRVIIKGTTKGVETELDGSFTLDVPKGPVTLLFSSQDHKDREVTVGANRNEVTVSLDATFVEEMVVVGRASEVARKNLANSVASVNSEELNRAPASTVDQALQGKVAGANIQSNSGAPGGGMQLKLRGVSTINGTTAPLYVIDGIIVSDVAIASGVYQVTESVRGSNPSPTQDNQVNRIADLNPNDIESIEVLKGASAAAIYGSKASNGVVIITTKRGKAGAGPRVDVTQRLGMYSLSNTLGARRFSSAEEAREAFGPKGEQFYTPTFYDHERQLAGRRDLSYETLASVSGSAGDTRYFASAMVKDDKGIIANTGYQKQSFRLNLGQKIGSDIEVNTSANLVHSLGSRGLTNNDNANVTYLMVLAGTPSFVDLTSASDGLYPSNPFLSNGSNPLQTAALVTNDEDVWRLMGSADAVWNAYKSESQNFRVLANVGVDRFQQKNSLLFPPDLAFQQVLERPGVSLYGTSDVLNLNTGVNVVHNYKPVGGGLSATTSAGFQFEQRSMDSVYVNSRGLTGGQPNVSSGTQVGVLQNRQLVRDRGLYLQEEMLLLDEKLTLVGAVRGEQSSNNGDPNKFFFYPKVATAYRLTPFHPAINEFKIRAAYGETGNQPLYGYKFIGLATNSNIEGQGGFVTTGVVGSKDIRPERQREIELGVDTLLFNGNAVVELTVYQRTISDLLLQRALAPSTGYTTELFNGGEMRNRGVEAMLQVTPVRQDNGFEWTSTATFTLNRSKITDMPVPDFIVGGFGTSLGSFRIEEGASATQIVGNAGLDENGECCVVKKIGDTEPDFRVGFSNTLKYGDFGLSFLLDWQQGSDIINLTRYLYDAASNSPDYLTGGKARQELIKTHAAAYLEDATFLKLREVTFTYTLPQSAVSSIPGVKSARLSISGRNLLTFTNYSGLDPEVSNFGNQAIARNIDVAPFPPSRSFWTSLDVGF</sequence>
<feature type="chain" id="PRO_5046448701" evidence="10">
    <location>
        <begin position="21"/>
        <end position="1010"/>
    </location>
</feature>
<name>A0ABY9XC47_9BACT</name>
<evidence type="ECO:0000256" key="7">
    <source>
        <dbReference type="ARBA" id="ARBA00023237"/>
    </source>
</evidence>
<keyword evidence="7 8" id="KW-0998">Cell outer membrane</keyword>
<evidence type="ECO:0000256" key="8">
    <source>
        <dbReference type="PROSITE-ProRule" id="PRU01360"/>
    </source>
</evidence>
<keyword evidence="5 10" id="KW-0732">Signal</keyword>
<dbReference type="InterPro" id="IPR039426">
    <property type="entry name" value="TonB-dep_rcpt-like"/>
</dbReference>
<dbReference type="Gene3D" id="2.40.170.20">
    <property type="entry name" value="TonB-dependent receptor, beta-barrel domain"/>
    <property type="match status" value="1"/>
</dbReference>
<dbReference type="PROSITE" id="PS52016">
    <property type="entry name" value="TONB_DEPENDENT_REC_3"/>
    <property type="match status" value="1"/>
</dbReference>
<keyword evidence="3 8" id="KW-1134">Transmembrane beta strand</keyword>
<evidence type="ECO:0000256" key="1">
    <source>
        <dbReference type="ARBA" id="ARBA00004571"/>
    </source>
</evidence>
<dbReference type="SUPFAM" id="SSF56935">
    <property type="entry name" value="Porins"/>
    <property type="match status" value="1"/>
</dbReference>
<dbReference type="InterPro" id="IPR036942">
    <property type="entry name" value="Beta-barrel_TonB_sf"/>
</dbReference>
<evidence type="ECO:0000256" key="3">
    <source>
        <dbReference type="ARBA" id="ARBA00022452"/>
    </source>
</evidence>
<evidence type="ECO:0000256" key="5">
    <source>
        <dbReference type="ARBA" id="ARBA00022729"/>
    </source>
</evidence>
<keyword evidence="13" id="KW-1185">Reference proteome</keyword>
<keyword evidence="6 8" id="KW-0472">Membrane</keyword>
<reference evidence="12 13" key="1">
    <citation type="submission" date="2019-08" db="EMBL/GenBank/DDBJ databases">
        <title>Archangium and Cystobacter genomes.</title>
        <authorList>
            <person name="Chen I.-C.K."/>
            <person name="Wielgoss S."/>
        </authorList>
    </citation>
    <scope>NUCLEOTIDE SEQUENCE [LARGE SCALE GENOMIC DNA]</scope>
    <source>
        <strain evidence="12 13">Cbm 6</strain>
    </source>
</reference>
<dbReference type="SUPFAM" id="SSF49464">
    <property type="entry name" value="Carboxypeptidase regulatory domain-like"/>
    <property type="match status" value="1"/>
</dbReference>
<dbReference type="Gene3D" id="2.170.130.10">
    <property type="entry name" value="TonB-dependent receptor, plug domain"/>
    <property type="match status" value="1"/>
</dbReference>
<dbReference type="Proteomes" id="UP001611383">
    <property type="component" value="Chromosome"/>
</dbReference>
<feature type="region of interest" description="Disordered" evidence="9">
    <location>
        <begin position="24"/>
        <end position="45"/>
    </location>
</feature>
<feature type="signal peptide" evidence="10">
    <location>
        <begin position="1"/>
        <end position="20"/>
    </location>
</feature>
<evidence type="ECO:0000256" key="4">
    <source>
        <dbReference type="ARBA" id="ARBA00022692"/>
    </source>
</evidence>
<dbReference type="InterPro" id="IPR008969">
    <property type="entry name" value="CarboxyPept-like_regulatory"/>
</dbReference>
<dbReference type="InterPro" id="IPR012910">
    <property type="entry name" value="Plug_dom"/>
</dbReference>
<comment type="subcellular location">
    <subcellularLocation>
        <location evidence="1 8">Cell outer membrane</location>
        <topology evidence="1 8">Multi-pass membrane protein</topology>
    </subcellularLocation>
</comment>
<dbReference type="InterPro" id="IPR023996">
    <property type="entry name" value="TonB-dep_OMP_SusC/RagA"/>
</dbReference>
<dbReference type="EMBL" id="CP043494">
    <property type="protein sequence ID" value="WNG52967.1"/>
    <property type="molecule type" value="Genomic_DNA"/>
</dbReference>
<dbReference type="Pfam" id="PF13715">
    <property type="entry name" value="CarbopepD_reg_2"/>
    <property type="match status" value="1"/>
</dbReference>
<keyword evidence="2 8" id="KW-0813">Transport</keyword>
<dbReference type="PANTHER" id="PTHR30069:SF29">
    <property type="entry name" value="HEMOGLOBIN AND HEMOGLOBIN-HAPTOGLOBIN-BINDING PROTEIN 1-RELATED"/>
    <property type="match status" value="1"/>
</dbReference>
<evidence type="ECO:0000313" key="12">
    <source>
        <dbReference type="EMBL" id="WNG52967.1"/>
    </source>
</evidence>
<evidence type="ECO:0000256" key="9">
    <source>
        <dbReference type="SAM" id="MobiDB-lite"/>
    </source>
</evidence>
<evidence type="ECO:0000256" key="2">
    <source>
        <dbReference type="ARBA" id="ARBA00022448"/>
    </source>
</evidence>
<evidence type="ECO:0000256" key="6">
    <source>
        <dbReference type="ARBA" id="ARBA00023136"/>
    </source>
</evidence>
<evidence type="ECO:0000313" key="13">
    <source>
        <dbReference type="Proteomes" id="UP001611383"/>
    </source>
</evidence>
<dbReference type="PANTHER" id="PTHR30069">
    <property type="entry name" value="TONB-DEPENDENT OUTER MEMBRANE RECEPTOR"/>
    <property type="match status" value="1"/>
</dbReference>
<protein>
    <submittedName>
        <fullName evidence="12">SusC/RagA family TonB-linked outer membrane protein</fullName>
    </submittedName>
</protein>
<feature type="domain" description="TonB-dependent receptor plug" evidence="11">
    <location>
        <begin position="150"/>
        <end position="284"/>
    </location>
</feature>
<dbReference type="Gene3D" id="2.60.40.1120">
    <property type="entry name" value="Carboxypeptidase-like, regulatory domain"/>
    <property type="match status" value="1"/>
</dbReference>
<accession>A0ABY9XC47</accession>
<dbReference type="NCBIfam" id="TIGR04057">
    <property type="entry name" value="SusC_RagA_signa"/>
    <property type="match status" value="1"/>
</dbReference>
<proteinExistence type="inferred from homology"/>
<evidence type="ECO:0000259" key="11">
    <source>
        <dbReference type="Pfam" id="PF07715"/>
    </source>
</evidence>
<dbReference type="NCBIfam" id="TIGR04056">
    <property type="entry name" value="OMP_RagA_SusC"/>
    <property type="match status" value="1"/>
</dbReference>